<evidence type="ECO:0000313" key="2">
    <source>
        <dbReference type="EMBL" id="CAI9179046.1"/>
    </source>
</evidence>
<dbReference type="Proteomes" id="UP001176941">
    <property type="component" value="Chromosome 8"/>
</dbReference>
<proteinExistence type="predicted"/>
<evidence type="ECO:0000313" key="3">
    <source>
        <dbReference type="Proteomes" id="UP001176941"/>
    </source>
</evidence>
<name>A0ABN9A165_RANTA</name>
<feature type="compositionally biased region" description="Low complexity" evidence="1">
    <location>
        <begin position="33"/>
        <end position="44"/>
    </location>
</feature>
<gene>
    <name evidence="2" type="ORF">MRATA1EN1_LOCUS28008</name>
</gene>
<sequence length="125" mass="12886">MDSGFLLRPGAPPSLSAEPTTHESISGARPRRPVSSPLLLLPGRVDTRTAGVGAASCPQKPQGQRWAGPTCNMAHEPTSDKTQGRVRKRETRVNVSTVRNLGAGSGLPDGTASPPAGGAGDRVLL</sequence>
<dbReference type="EMBL" id="OX459944">
    <property type="protein sequence ID" value="CAI9179046.1"/>
    <property type="molecule type" value="Genomic_DNA"/>
</dbReference>
<keyword evidence="3" id="KW-1185">Reference proteome</keyword>
<accession>A0ABN9A165</accession>
<evidence type="ECO:0000256" key="1">
    <source>
        <dbReference type="SAM" id="MobiDB-lite"/>
    </source>
</evidence>
<reference evidence="2" key="1">
    <citation type="submission" date="2023-04" db="EMBL/GenBank/DDBJ databases">
        <authorList>
            <consortium name="ELIXIR-Norway"/>
        </authorList>
    </citation>
    <scope>NUCLEOTIDE SEQUENCE [LARGE SCALE GENOMIC DNA]</scope>
</reference>
<protein>
    <submittedName>
        <fullName evidence="2">Uncharacterized protein</fullName>
    </submittedName>
</protein>
<organism evidence="2 3">
    <name type="scientific">Rangifer tarandus platyrhynchus</name>
    <name type="common">Svalbard reindeer</name>
    <dbReference type="NCBI Taxonomy" id="3082113"/>
    <lineage>
        <taxon>Eukaryota</taxon>
        <taxon>Metazoa</taxon>
        <taxon>Chordata</taxon>
        <taxon>Craniata</taxon>
        <taxon>Vertebrata</taxon>
        <taxon>Euteleostomi</taxon>
        <taxon>Mammalia</taxon>
        <taxon>Eutheria</taxon>
        <taxon>Laurasiatheria</taxon>
        <taxon>Artiodactyla</taxon>
        <taxon>Ruminantia</taxon>
        <taxon>Pecora</taxon>
        <taxon>Cervidae</taxon>
        <taxon>Odocoileinae</taxon>
        <taxon>Rangifer</taxon>
    </lineage>
</organism>
<feature type="region of interest" description="Disordered" evidence="1">
    <location>
        <begin position="1"/>
        <end position="125"/>
    </location>
</feature>